<dbReference type="Pfam" id="PF02518">
    <property type="entry name" value="HATPase_c"/>
    <property type="match status" value="1"/>
</dbReference>
<comment type="caution">
    <text evidence="2">The sequence shown here is derived from an EMBL/GenBank/DDBJ whole genome shotgun (WGS) entry which is preliminary data.</text>
</comment>
<feature type="domain" description="Histidine kinase/HSP90-like ATPase" evidence="1">
    <location>
        <begin position="48"/>
        <end position="143"/>
    </location>
</feature>
<protein>
    <submittedName>
        <fullName evidence="2">Anti-sigma regulatory factor (Ser/Thr protein kinase)</fullName>
    </submittedName>
</protein>
<name>A0AB36TH61_ACETH</name>
<dbReference type="InterPro" id="IPR036890">
    <property type="entry name" value="HATPase_C_sf"/>
</dbReference>
<evidence type="ECO:0000259" key="1">
    <source>
        <dbReference type="SMART" id="SM00387"/>
    </source>
</evidence>
<evidence type="ECO:0000313" key="2">
    <source>
        <dbReference type="EMBL" id="PFH03174.1"/>
    </source>
</evidence>
<dbReference type="InterPro" id="IPR003594">
    <property type="entry name" value="HATPase_dom"/>
</dbReference>
<gene>
    <name evidence="2" type="ORF">M972_111971</name>
</gene>
<dbReference type="SMART" id="SM00387">
    <property type="entry name" value="HATPase_c"/>
    <property type="match status" value="1"/>
</dbReference>
<reference evidence="2 3" key="1">
    <citation type="submission" date="2017-09" db="EMBL/GenBank/DDBJ databases">
        <title>Evaluation of Pacific Biosciences Sequencing Technology to Finishing C. thermocellum Genome Sequences.</title>
        <authorList>
            <person name="Brown S."/>
        </authorList>
    </citation>
    <scope>NUCLEOTIDE SEQUENCE [LARGE SCALE GENOMIC DNA]</scope>
    <source>
        <strain evidence="2 3">AD2</strain>
    </source>
</reference>
<dbReference type="EMBL" id="PDBW01000001">
    <property type="protein sequence ID" value="PFH03174.1"/>
    <property type="molecule type" value="Genomic_DNA"/>
</dbReference>
<dbReference type="AlphaFoldDB" id="A0AB36TH61"/>
<dbReference type="RefSeq" id="WP_003519092.1">
    <property type="nucleotide sequence ID" value="NZ_CP013828.1"/>
</dbReference>
<evidence type="ECO:0000313" key="3">
    <source>
        <dbReference type="Proteomes" id="UP000223596"/>
    </source>
</evidence>
<organism evidence="2 3">
    <name type="scientific">Acetivibrio thermocellus AD2</name>
    <dbReference type="NCBI Taxonomy" id="1138384"/>
    <lineage>
        <taxon>Bacteria</taxon>
        <taxon>Bacillati</taxon>
        <taxon>Bacillota</taxon>
        <taxon>Clostridia</taxon>
        <taxon>Eubacteriales</taxon>
        <taxon>Oscillospiraceae</taxon>
        <taxon>Acetivibrio</taxon>
    </lineage>
</organism>
<accession>A0AB36TH61</accession>
<proteinExistence type="predicted"/>
<sequence>MSDGIIRKNFVIPANDFTLAGEASSTVKKMLIQLGAEPQKIKKTAISMYEAELNAVIHANGGVAEVEIDRNKVFIRIKDEGPGIPDLELAMQEGYTTAPDSIREMGFGAGMGLPNMKRYADKLEIITEVGKGTIVEITVFLTDNEKENH</sequence>
<dbReference type="SUPFAM" id="SSF55874">
    <property type="entry name" value="ATPase domain of HSP90 chaperone/DNA topoisomerase II/histidine kinase"/>
    <property type="match status" value="1"/>
</dbReference>
<dbReference type="Gene3D" id="3.30.565.10">
    <property type="entry name" value="Histidine kinase-like ATPase, C-terminal domain"/>
    <property type="match status" value="1"/>
</dbReference>
<dbReference type="Proteomes" id="UP000223596">
    <property type="component" value="Unassembled WGS sequence"/>
</dbReference>